<dbReference type="Pfam" id="PF03922">
    <property type="entry name" value="OmpW"/>
    <property type="match status" value="1"/>
</dbReference>
<dbReference type="AlphaFoldDB" id="A0AAP5QCJ9"/>
<evidence type="ECO:0000313" key="5">
    <source>
        <dbReference type="Proteomes" id="UP000032614"/>
    </source>
</evidence>
<evidence type="ECO:0000313" key="4">
    <source>
        <dbReference type="EMBL" id="MDT8841253.1"/>
    </source>
</evidence>
<dbReference type="Gene3D" id="2.40.160.20">
    <property type="match status" value="1"/>
</dbReference>
<comment type="subcellular location">
    <subcellularLocation>
        <location evidence="1">Cell outer membrane</location>
    </subcellularLocation>
</comment>
<sequence length="230" mass="24537">MTFFKEFMAVRGKAAIGLALFASLATTAQAQSVAARSDDDQWWVRAGPAWVAFDEKAELKLAGNTVPGAGADVKNNAAFLAELGYRLLPNLSLALTVGVPPTTTLTGNGTVAAVGKIGKVEYAPAALTLQYQFDSFARFHIYPYVGAGVTYLKIFDTSDGAVSDFQVRNAWGGLAQIGMEYRLTKHVGLFVDLKKFIVRTSATGALGGAPVYAHVRLDPLVAQTGLMIRF</sequence>
<evidence type="ECO:0000313" key="6">
    <source>
        <dbReference type="Proteomes" id="UP001246473"/>
    </source>
</evidence>
<dbReference type="InterPro" id="IPR005618">
    <property type="entry name" value="OMPW"/>
</dbReference>
<keyword evidence="2" id="KW-0732">Signal</keyword>
<dbReference type="SUPFAM" id="SSF56925">
    <property type="entry name" value="OMPA-like"/>
    <property type="match status" value="1"/>
</dbReference>
<organism evidence="4 6">
    <name type="scientific">Paraburkholderia fungorum</name>
    <dbReference type="NCBI Taxonomy" id="134537"/>
    <lineage>
        <taxon>Bacteria</taxon>
        <taxon>Pseudomonadati</taxon>
        <taxon>Pseudomonadota</taxon>
        <taxon>Betaproteobacteria</taxon>
        <taxon>Burkholderiales</taxon>
        <taxon>Burkholderiaceae</taxon>
        <taxon>Paraburkholderia</taxon>
    </lineage>
</organism>
<dbReference type="PANTHER" id="PTHR36920:SF1">
    <property type="entry name" value="OUTER MEMBRANE PROTEIN W"/>
    <property type="match status" value="1"/>
</dbReference>
<reference evidence="3 5" key="1">
    <citation type="journal article" date="2015" name="Genome Announc.">
        <title>Complete genome sequences for 59 burkholderia isolates, both pathogenic and near neighbor.</title>
        <authorList>
            <person name="Johnson S.L."/>
            <person name="Bishop-Lilly K.A."/>
            <person name="Ladner J.T."/>
            <person name="Daligault H.E."/>
            <person name="Davenport K.W."/>
            <person name="Jaissle J."/>
            <person name="Frey K.G."/>
            <person name="Koroleva G.I."/>
            <person name="Bruce D.C."/>
            <person name="Coyne S.R."/>
            <person name="Broomall S.M."/>
            <person name="Li P.E."/>
            <person name="Teshima H."/>
            <person name="Gibbons H.S."/>
            <person name="Palacios G.F."/>
            <person name="Rosenzweig C.N."/>
            <person name="Redden C.L."/>
            <person name="Xu Y."/>
            <person name="Minogue T.D."/>
            <person name="Chain P.S."/>
        </authorList>
    </citation>
    <scope>NUCLEOTIDE SEQUENCE [LARGE SCALE GENOMIC DNA]</scope>
    <source>
        <strain evidence="3 5">ATCC BAA-463</strain>
    </source>
</reference>
<reference evidence="4" key="2">
    <citation type="submission" date="2022-08" db="EMBL/GenBank/DDBJ databases">
        <authorList>
            <person name="Kim S.-J."/>
        </authorList>
    </citation>
    <scope>NUCLEOTIDE SEQUENCE</scope>
    <source>
        <strain evidence="4">KJ</strain>
    </source>
</reference>
<gene>
    <name evidence="3" type="ORF">OI25_3060</name>
    <name evidence="4" type="ORF">ParKJ_27880</name>
</gene>
<dbReference type="EMBL" id="JANSLM010000012">
    <property type="protein sequence ID" value="MDT8841253.1"/>
    <property type="molecule type" value="Genomic_DNA"/>
</dbReference>
<proteinExistence type="predicted"/>
<name>A0AAP5QCJ9_9BURK</name>
<dbReference type="GeneID" id="66516986"/>
<dbReference type="InterPro" id="IPR011250">
    <property type="entry name" value="OMP/PagP_B-barrel"/>
</dbReference>
<feature type="signal peptide" evidence="2">
    <location>
        <begin position="1"/>
        <end position="30"/>
    </location>
</feature>
<dbReference type="Proteomes" id="UP000032614">
    <property type="component" value="Chromosome 1"/>
</dbReference>
<dbReference type="EMBL" id="CP010026">
    <property type="protein sequence ID" value="AJZ59660.1"/>
    <property type="molecule type" value="Genomic_DNA"/>
</dbReference>
<dbReference type="RefSeq" id="WP_235429625.1">
    <property type="nucleotide sequence ID" value="NZ_CP010026.1"/>
</dbReference>
<dbReference type="KEGG" id="bfn:OI25_3060"/>
<evidence type="ECO:0000256" key="2">
    <source>
        <dbReference type="SAM" id="SignalP"/>
    </source>
</evidence>
<evidence type="ECO:0000256" key="1">
    <source>
        <dbReference type="ARBA" id="ARBA00004442"/>
    </source>
</evidence>
<evidence type="ECO:0000313" key="3">
    <source>
        <dbReference type="EMBL" id="AJZ59660.1"/>
    </source>
</evidence>
<dbReference type="PANTHER" id="PTHR36920">
    <property type="match status" value="1"/>
</dbReference>
<protein>
    <submittedName>
        <fullName evidence="3">OmpW family protein</fullName>
    </submittedName>
    <submittedName>
        <fullName evidence="4">Outer membrane beta-barrel protein</fullName>
    </submittedName>
</protein>
<feature type="chain" id="PRO_5042797984" evidence="2">
    <location>
        <begin position="31"/>
        <end position="230"/>
    </location>
</feature>
<dbReference type="GO" id="GO:0055085">
    <property type="term" value="P:transmembrane transport"/>
    <property type="evidence" value="ECO:0007669"/>
    <property type="project" value="TreeGrafter"/>
</dbReference>
<dbReference type="Proteomes" id="UP001246473">
    <property type="component" value="Unassembled WGS sequence"/>
</dbReference>
<accession>A0AAP5QCJ9</accession>
<dbReference type="GO" id="GO:0009279">
    <property type="term" value="C:cell outer membrane"/>
    <property type="evidence" value="ECO:0007669"/>
    <property type="project" value="UniProtKB-SubCell"/>
</dbReference>